<proteinExistence type="predicted"/>
<protein>
    <submittedName>
        <fullName evidence="2">Uncharacterized protein</fullName>
    </submittedName>
</protein>
<organism evidence="2 3">
    <name type="scientific">Toxoplasma gondii p89</name>
    <dbReference type="NCBI Taxonomy" id="943119"/>
    <lineage>
        <taxon>Eukaryota</taxon>
        <taxon>Sar</taxon>
        <taxon>Alveolata</taxon>
        <taxon>Apicomplexa</taxon>
        <taxon>Conoidasida</taxon>
        <taxon>Coccidia</taxon>
        <taxon>Eucoccidiorida</taxon>
        <taxon>Eimeriorina</taxon>
        <taxon>Sarcocystidae</taxon>
        <taxon>Toxoplasma</taxon>
    </lineage>
</organism>
<evidence type="ECO:0000313" key="3">
    <source>
        <dbReference type="Proteomes" id="UP000028828"/>
    </source>
</evidence>
<dbReference type="Proteomes" id="UP000028828">
    <property type="component" value="Unassembled WGS sequence"/>
</dbReference>
<gene>
    <name evidence="2" type="ORF">TGP89_422200</name>
</gene>
<evidence type="ECO:0000256" key="1">
    <source>
        <dbReference type="SAM" id="MobiDB-lite"/>
    </source>
</evidence>
<feature type="non-terminal residue" evidence="2">
    <location>
        <position position="1"/>
    </location>
</feature>
<feature type="region of interest" description="Disordered" evidence="1">
    <location>
        <begin position="1"/>
        <end position="28"/>
    </location>
</feature>
<dbReference type="VEuPathDB" id="ToxoDB:TGP89_422200"/>
<comment type="caution">
    <text evidence="2">The sequence shown here is derived from an EMBL/GenBank/DDBJ whole genome shotgun (WGS) entry which is preliminary data.</text>
</comment>
<accession>A0A086J6D7</accession>
<evidence type="ECO:0000313" key="2">
    <source>
        <dbReference type="EMBL" id="KFG27705.1"/>
    </source>
</evidence>
<sequence>LRTPRPRAPSGQQQRSESEPPAGVPMKPGSLTLRFTCLDDTKVTFFGPSGRQHGFTPLYDPSPNKRVATVNAGTNRLFIGGGGMNGEFANTIIEEARRNRIPLTATQLSAESQEIQERLLRDAERQPGTLVEIDSGRFSRVFARSFAYVAIIPSAVWDESETGKNVGATFLHILKPEVTPHGNEMNDVMLYTVAPFGNASDSAYNMACKSGWSAVGSTDCERYSALHGTSLAVLV</sequence>
<dbReference type="AlphaFoldDB" id="A0A086J6D7"/>
<name>A0A086J6D7_TOXGO</name>
<dbReference type="EMBL" id="AEYI02002674">
    <property type="protein sequence ID" value="KFG27705.1"/>
    <property type="molecule type" value="Genomic_DNA"/>
</dbReference>
<reference evidence="2 3" key="1">
    <citation type="submission" date="2014-03" db="EMBL/GenBank/DDBJ databases">
        <authorList>
            <person name="Sibley D."/>
            <person name="Venepally P."/>
            <person name="Karamycheva S."/>
            <person name="Hadjithomas M."/>
            <person name="Khan A."/>
            <person name="Brunk B."/>
            <person name="Roos D."/>
            <person name="Caler E."/>
            <person name="Lorenzi H."/>
        </authorList>
    </citation>
    <scope>NUCLEOTIDE SEQUENCE [LARGE SCALE GENOMIC DNA]</scope>
    <source>
        <strain evidence="3">p89</strain>
    </source>
</reference>